<reference evidence="3" key="1">
    <citation type="journal article" date="2019" name="Int. J. Syst. Evol. Microbiol.">
        <title>The Global Catalogue of Microorganisms (GCM) 10K type strain sequencing project: providing services to taxonomists for standard genome sequencing and annotation.</title>
        <authorList>
            <consortium name="The Broad Institute Genomics Platform"/>
            <consortium name="The Broad Institute Genome Sequencing Center for Infectious Disease"/>
            <person name="Wu L."/>
            <person name="Ma J."/>
        </authorList>
    </citation>
    <scope>NUCLEOTIDE SEQUENCE [LARGE SCALE GENOMIC DNA]</scope>
    <source>
        <strain evidence="3">JCM 11650</strain>
    </source>
</reference>
<sequence>MQHYLGPGRPLTFLDTWDKVRAAAEGGLLEENQWCELKEAIGPSTKAVNTELARDIAALSVHGGVLIFGVKDKTYEVVGCETGGMRDRISQVAATRISPPLVPVVLDDVEGPDGRNVLIVSVPPSPLAPHMVDERYYGRSADGKRVLSDPEVRTLILARDQRTHGFVERLQGLALNDPIDQLIEGAPTGHGHAFFLAEPCSPVPSEPLSQEGLTSILVNLDNGRRSWSTLLRGCLHTANDPDGLSLRTSYDKVRPEYEHREAQIGLHDDLTISAVSGGATRIIERAPGSVQHVALTGTMALFGAQFLETLRKISLAQGYQGQWRVGVHLNHLRGASAIEDAFSGRAPQFPRDFSTHHLVIQPTAWEDPQTQIEAHVLELLAKYLRGLGRSGWSYNQLLQQA</sequence>
<evidence type="ECO:0000313" key="3">
    <source>
        <dbReference type="Proteomes" id="UP001597280"/>
    </source>
</evidence>
<keyword evidence="3" id="KW-1185">Reference proteome</keyword>
<gene>
    <name evidence="2" type="ORF">ACFSDA_14510</name>
</gene>
<evidence type="ECO:0000259" key="1">
    <source>
        <dbReference type="Pfam" id="PF04326"/>
    </source>
</evidence>
<name>A0ABW4PZL4_9MICO</name>
<dbReference type="InterPro" id="IPR038461">
    <property type="entry name" value="Schlafen_AlbA_2_dom_sf"/>
</dbReference>
<dbReference type="RefSeq" id="WP_343905672.1">
    <property type="nucleotide sequence ID" value="NZ_BAAAIS010000003.1"/>
</dbReference>
<accession>A0ABW4PZL4</accession>
<evidence type="ECO:0000313" key="2">
    <source>
        <dbReference type="EMBL" id="MFD1836277.1"/>
    </source>
</evidence>
<proteinExistence type="predicted"/>
<dbReference type="Pfam" id="PF04326">
    <property type="entry name" value="SLFN_AlbA_2"/>
    <property type="match status" value="1"/>
</dbReference>
<dbReference type="Proteomes" id="UP001597280">
    <property type="component" value="Unassembled WGS sequence"/>
</dbReference>
<dbReference type="Gene3D" id="3.30.950.30">
    <property type="entry name" value="Schlafen, AAA domain"/>
    <property type="match status" value="1"/>
</dbReference>
<feature type="domain" description="Schlafen AlbA-2" evidence="1">
    <location>
        <begin position="31"/>
        <end position="146"/>
    </location>
</feature>
<dbReference type="InterPro" id="IPR007421">
    <property type="entry name" value="Schlafen_AlbA_2_dom"/>
</dbReference>
<protein>
    <submittedName>
        <fullName evidence="2">RNA-binding domain-containing protein</fullName>
    </submittedName>
</protein>
<organism evidence="2 3">
    <name type="scientific">Brachybacterium rhamnosum</name>
    <dbReference type="NCBI Taxonomy" id="173361"/>
    <lineage>
        <taxon>Bacteria</taxon>
        <taxon>Bacillati</taxon>
        <taxon>Actinomycetota</taxon>
        <taxon>Actinomycetes</taxon>
        <taxon>Micrococcales</taxon>
        <taxon>Dermabacteraceae</taxon>
        <taxon>Brachybacterium</taxon>
    </lineage>
</organism>
<dbReference type="EMBL" id="JBHUFL010000003">
    <property type="protein sequence ID" value="MFD1836277.1"/>
    <property type="molecule type" value="Genomic_DNA"/>
</dbReference>
<comment type="caution">
    <text evidence="2">The sequence shown here is derived from an EMBL/GenBank/DDBJ whole genome shotgun (WGS) entry which is preliminary data.</text>
</comment>